<dbReference type="GO" id="GO:0005975">
    <property type="term" value="P:carbohydrate metabolic process"/>
    <property type="evidence" value="ECO:0007669"/>
    <property type="project" value="InterPro"/>
</dbReference>
<keyword evidence="3" id="KW-0597">Phosphoprotein</keyword>
<dbReference type="Pfam" id="PF00408">
    <property type="entry name" value="PGM_PMM_IV"/>
    <property type="match status" value="1"/>
</dbReference>
<evidence type="ECO:0000259" key="7">
    <source>
        <dbReference type="Pfam" id="PF00408"/>
    </source>
</evidence>
<comment type="similarity">
    <text evidence="2">Belongs to the phosphohexose mutase family.</text>
</comment>
<evidence type="ECO:0000256" key="2">
    <source>
        <dbReference type="ARBA" id="ARBA00010231"/>
    </source>
</evidence>
<dbReference type="Gene3D" id="3.40.120.10">
    <property type="entry name" value="Alpha-D-Glucose-1,6-Bisphosphate, subunit A, domain 3"/>
    <property type="match status" value="3"/>
</dbReference>
<dbReference type="InterPro" id="IPR005843">
    <property type="entry name" value="A-D-PHexomutase_C"/>
</dbReference>
<dbReference type="InterPro" id="IPR005845">
    <property type="entry name" value="A-D-PHexomutase_a/b/a-II"/>
</dbReference>
<evidence type="ECO:0000259" key="8">
    <source>
        <dbReference type="Pfam" id="PF02878"/>
    </source>
</evidence>
<evidence type="ECO:0000256" key="5">
    <source>
        <dbReference type="ARBA" id="ARBA00022842"/>
    </source>
</evidence>
<keyword evidence="4" id="KW-0479">Metal-binding</keyword>
<evidence type="ECO:0000259" key="9">
    <source>
        <dbReference type="Pfam" id="PF02879"/>
    </source>
</evidence>
<feature type="domain" description="Alpha-D-phosphohexomutase alpha/beta/alpha" evidence="8">
    <location>
        <begin position="6"/>
        <end position="132"/>
    </location>
</feature>
<keyword evidence="5" id="KW-0460">Magnesium</keyword>
<dbReference type="InterPro" id="IPR016055">
    <property type="entry name" value="A-D-PHexomutase_a/b/a-I/II/III"/>
</dbReference>
<keyword evidence="6" id="KW-0413">Isomerase</keyword>
<dbReference type="InterPro" id="IPR005841">
    <property type="entry name" value="Alpha-D-phosphohexomutase_SF"/>
</dbReference>
<proteinExistence type="inferred from homology"/>
<dbReference type="SUPFAM" id="SSF55957">
    <property type="entry name" value="Phosphoglucomutase, C-terminal domain"/>
    <property type="match status" value="1"/>
</dbReference>
<evidence type="ECO:0008006" key="13">
    <source>
        <dbReference type="Google" id="ProtNLM"/>
    </source>
</evidence>
<comment type="cofactor">
    <cofactor evidence="1">
        <name>Mg(2+)</name>
        <dbReference type="ChEBI" id="CHEBI:18420"/>
    </cofactor>
</comment>
<dbReference type="InterPro" id="IPR005846">
    <property type="entry name" value="A-D-PHexomutase_a/b/a-III"/>
</dbReference>
<evidence type="ECO:0000313" key="12">
    <source>
        <dbReference type="Proteomes" id="UP000176770"/>
    </source>
</evidence>
<dbReference type="STRING" id="1802165.A3F94_02260"/>
<comment type="caution">
    <text evidence="11">The sequence shown here is derived from an EMBL/GenBank/DDBJ whole genome shotgun (WGS) entry which is preliminary data.</text>
</comment>
<dbReference type="Pfam" id="PF02880">
    <property type="entry name" value="PGM_PMM_III"/>
    <property type="match status" value="1"/>
</dbReference>
<dbReference type="GO" id="GO:0016868">
    <property type="term" value="F:intramolecular phosphotransferase activity"/>
    <property type="evidence" value="ECO:0007669"/>
    <property type="project" value="InterPro"/>
</dbReference>
<organism evidence="11 12">
    <name type="scientific">Candidatus Spechtbacteria bacterium RIFCSPLOWO2_12_FULL_38_22</name>
    <dbReference type="NCBI Taxonomy" id="1802165"/>
    <lineage>
        <taxon>Bacteria</taxon>
        <taxon>Candidatus Spechtiibacteriota</taxon>
    </lineage>
</organism>
<dbReference type="PANTHER" id="PTHR43771">
    <property type="entry name" value="PHOSPHOMANNOMUTASE"/>
    <property type="match status" value="1"/>
</dbReference>
<dbReference type="Gene3D" id="3.30.310.50">
    <property type="entry name" value="Alpha-D-phosphohexomutase, C-terminal domain"/>
    <property type="match status" value="1"/>
</dbReference>
<evidence type="ECO:0000256" key="1">
    <source>
        <dbReference type="ARBA" id="ARBA00001946"/>
    </source>
</evidence>
<evidence type="ECO:0000256" key="3">
    <source>
        <dbReference type="ARBA" id="ARBA00022553"/>
    </source>
</evidence>
<name>A0A1G2HFU2_9BACT</name>
<feature type="domain" description="Alpha-D-phosphohexomutase C-terminal" evidence="7">
    <location>
        <begin position="388"/>
        <end position="446"/>
    </location>
</feature>
<reference evidence="11 12" key="1">
    <citation type="journal article" date="2016" name="Nat. Commun.">
        <title>Thousands of microbial genomes shed light on interconnected biogeochemical processes in an aquifer system.</title>
        <authorList>
            <person name="Anantharaman K."/>
            <person name="Brown C.T."/>
            <person name="Hug L.A."/>
            <person name="Sharon I."/>
            <person name="Castelle C.J."/>
            <person name="Probst A.J."/>
            <person name="Thomas B.C."/>
            <person name="Singh A."/>
            <person name="Wilkins M.J."/>
            <person name="Karaoz U."/>
            <person name="Brodie E.L."/>
            <person name="Williams K.H."/>
            <person name="Hubbard S.S."/>
            <person name="Banfield J.F."/>
        </authorList>
    </citation>
    <scope>NUCLEOTIDE SEQUENCE [LARGE SCALE GENOMIC DNA]</scope>
</reference>
<dbReference type="InterPro" id="IPR036900">
    <property type="entry name" value="A-D-PHexomutase_C_sf"/>
</dbReference>
<dbReference type="Pfam" id="PF02878">
    <property type="entry name" value="PGM_PMM_I"/>
    <property type="match status" value="1"/>
</dbReference>
<dbReference type="Pfam" id="PF02879">
    <property type="entry name" value="PGM_PMM_II"/>
    <property type="match status" value="1"/>
</dbReference>
<dbReference type="PRINTS" id="PR00509">
    <property type="entry name" value="PGMPMM"/>
</dbReference>
<dbReference type="GO" id="GO:0046872">
    <property type="term" value="F:metal ion binding"/>
    <property type="evidence" value="ECO:0007669"/>
    <property type="project" value="UniProtKB-KW"/>
</dbReference>
<gene>
    <name evidence="11" type="ORF">A3F94_02260</name>
</gene>
<protein>
    <recommendedName>
        <fullName evidence="13">Phosphomannomutase</fullName>
    </recommendedName>
</protein>
<evidence type="ECO:0000256" key="6">
    <source>
        <dbReference type="ARBA" id="ARBA00023235"/>
    </source>
</evidence>
<dbReference type="EMBL" id="MHOK01000024">
    <property type="protein sequence ID" value="OGZ61367.1"/>
    <property type="molecule type" value="Genomic_DNA"/>
</dbReference>
<dbReference type="PANTHER" id="PTHR43771:SF2">
    <property type="entry name" value="PHOSPHOMANNOMUTASE_PHOSPHOGLUCOMUTASE"/>
    <property type="match status" value="1"/>
</dbReference>
<dbReference type="CDD" id="cd03089">
    <property type="entry name" value="PMM_PGM"/>
    <property type="match status" value="1"/>
</dbReference>
<sequence>MELSKSIFRKNDIRGRVDNGELSEELYELLGKAYGTFLLENKVATKAVVGRDNRETSEKFAQAFIEGVLSTGVDVIDLGIALSPMVYWSQFSFDTGGSAMVTASHNSKEWNGLKISSGVGGVLSGEDLYKVVERSSFKQGIGQLTHNSVKEEYIKDLVSRINIEKELKVVVNTGNGTAGFIVPDLMRAAGVEVVEHNTKSDPSFPNYTPNPKDPQMVEDTGKMVLKNKANFGLAFDADGDRLGLTDENGEFVPPDLCLIFLARDILKNKPASSIVCDVLCSQAVKDEVEALGGVLYTSPIGYFPIKQKMLESDAELAGEISGHIYYKYNYYGFDDACFAALNLIQYFSNQEKSVSQLVAELPKYESSPAYYINVGDSNKEQIVKSIIEEFKKQGLEILDIDGGKIIFPKYKGWGLIRQSNTSPSIVLRFESKTKEGLGKIEGFFREKLERREVMGEWRAG</sequence>
<feature type="domain" description="Alpha-D-phosphohexomutase alpha/beta/alpha" evidence="9">
    <location>
        <begin position="151"/>
        <end position="249"/>
    </location>
</feature>
<dbReference type="InterPro" id="IPR005844">
    <property type="entry name" value="A-D-PHexomutase_a/b/a-I"/>
</dbReference>
<evidence type="ECO:0000313" key="11">
    <source>
        <dbReference type="EMBL" id="OGZ61367.1"/>
    </source>
</evidence>
<dbReference type="AlphaFoldDB" id="A0A1G2HFU2"/>
<dbReference type="SUPFAM" id="SSF53738">
    <property type="entry name" value="Phosphoglucomutase, first 3 domains"/>
    <property type="match status" value="3"/>
</dbReference>
<dbReference type="Proteomes" id="UP000176770">
    <property type="component" value="Unassembled WGS sequence"/>
</dbReference>
<evidence type="ECO:0000256" key="4">
    <source>
        <dbReference type="ARBA" id="ARBA00022723"/>
    </source>
</evidence>
<accession>A0A1G2HFU2</accession>
<evidence type="ECO:0000259" key="10">
    <source>
        <dbReference type="Pfam" id="PF02880"/>
    </source>
</evidence>
<feature type="domain" description="Alpha-D-phosphohexomutase alpha/beta/alpha" evidence="10">
    <location>
        <begin position="254"/>
        <end position="363"/>
    </location>
</feature>